<evidence type="ECO:0000256" key="1">
    <source>
        <dbReference type="SAM" id="Phobius"/>
    </source>
</evidence>
<dbReference type="Proteomes" id="UP000198287">
    <property type="component" value="Unassembled WGS sequence"/>
</dbReference>
<keyword evidence="1" id="KW-0812">Transmembrane</keyword>
<evidence type="ECO:0000313" key="3">
    <source>
        <dbReference type="Proteomes" id="UP000198287"/>
    </source>
</evidence>
<evidence type="ECO:0000313" key="2">
    <source>
        <dbReference type="EMBL" id="OXA37584.1"/>
    </source>
</evidence>
<sequence length="150" mass="17173">MPNSGDDQVIGRFLVLITLLLWSFPPGMILALYFVPMDPITHLYRIYFKSALRSGAAYVSYNMIRFMAIPVVYEACRIYTICVIVPVLFITRYGLIFSKNLILPLSRGESDPFDPKKLIGFSPWVICIMRQTDLYCLDPFSLTEMDKVVA</sequence>
<feature type="transmembrane region" description="Helical" evidence="1">
    <location>
        <begin position="12"/>
        <end position="35"/>
    </location>
</feature>
<feature type="transmembrane region" description="Helical" evidence="1">
    <location>
        <begin position="78"/>
        <end position="97"/>
    </location>
</feature>
<dbReference type="EMBL" id="LNIX01000055">
    <property type="protein sequence ID" value="OXA37584.1"/>
    <property type="molecule type" value="Genomic_DNA"/>
</dbReference>
<protein>
    <submittedName>
        <fullName evidence="2">Uncharacterized protein</fullName>
    </submittedName>
</protein>
<proteinExistence type="predicted"/>
<comment type="caution">
    <text evidence="2">The sequence shown here is derived from an EMBL/GenBank/DDBJ whole genome shotgun (WGS) entry which is preliminary data.</text>
</comment>
<organism evidence="2 3">
    <name type="scientific">Folsomia candida</name>
    <name type="common">Springtail</name>
    <dbReference type="NCBI Taxonomy" id="158441"/>
    <lineage>
        <taxon>Eukaryota</taxon>
        <taxon>Metazoa</taxon>
        <taxon>Ecdysozoa</taxon>
        <taxon>Arthropoda</taxon>
        <taxon>Hexapoda</taxon>
        <taxon>Collembola</taxon>
        <taxon>Entomobryomorpha</taxon>
        <taxon>Isotomoidea</taxon>
        <taxon>Isotomidae</taxon>
        <taxon>Proisotominae</taxon>
        <taxon>Folsomia</taxon>
    </lineage>
</organism>
<accession>A0A226CYA2</accession>
<reference evidence="2 3" key="1">
    <citation type="submission" date="2015-12" db="EMBL/GenBank/DDBJ databases">
        <title>The genome of Folsomia candida.</title>
        <authorList>
            <person name="Faddeeva A."/>
            <person name="Derks M.F."/>
            <person name="Anvar Y."/>
            <person name="Smit S."/>
            <person name="Van Straalen N."/>
            <person name="Roelofs D."/>
        </authorList>
    </citation>
    <scope>NUCLEOTIDE SEQUENCE [LARGE SCALE GENOMIC DNA]</scope>
    <source>
        <strain evidence="2 3">VU population</strain>
        <tissue evidence="2">Whole body</tissue>
    </source>
</reference>
<dbReference type="AlphaFoldDB" id="A0A226CYA2"/>
<gene>
    <name evidence="2" type="ORF">Fcan01_27698</name>
</gene>
<name>A0A226CYA2_FOLCA</name>
<keyword evidence="1" id="KW-0472">Membrane</keyword>
<keyword evidence="1" id="KW-1133">Transmembrane helix</keyword>
<keyword evidence="3" id="KW-1185">Reference proteome</keyword>